<keyword evidence="3 4" id="KW-0067">ATP-binding</keyword>
<dbReference type="InterPro" id="IPR011009">
    <property type="entry name" value="Kinase-like_dom_sf"/>
</dbReference>
<dbReference type="SUPFAM" id="SSF56112">
    <property type="entry name" value="Protein kinase-like (PK-like)"/>
    <property type="match status" value="1"/>
</dbReference>
<dbReference type="PROSITE" id="PS00108">
    <property type="entry name" value="PROTEIN_KINASE_ST"/>
    <property type="match status" value="1"/>
</dbReference>
<dbReference type="Gene3D" id="1.10.510.10">
    <property type="entry name" value="Transferase(Phosphotransferase) domain 1"/>
    <property type="match status" value="1"/>
</dbReference>
<name>A0A1V2LC92_CYBFA</name>
<comment type="caution">
    <text evidence="8">The sequence shown here is derived from an EMBL/GenBank/DDBJ whole genome shotgun (WGS) entry which is preliminary data.</text>
</comment>
<dbReference type="VEuPathDB" id="FungiDB:BON22_1674"/>
<feature type="domain" description="FHA" evidence="6">
    <location>
        <begin position="1"/>
        <end position="43"/>
    </location>
</feature>
<dbReference type="SMART" id="SM00220">
    <property type="entry name" value="S_TKc"/>
    <property type="match status" value="1"/>
</dbReference>
<dbReference type="GO" id="GO:0004674">
    <property type="term" value="F:protein serine/threonine kinase activity"/>
    <property type="evidence" value="ECO:0007669"/>
    <property type="project" value="UniProtKB-KW"/>
</dbReference>
<dbReference type="PROSITE" id="PS00107">
    <property type="entry name" value="PROTEIN_KINASE_ATP"/>
    <property type="match status" value="1"/>
</dbReference>
<dbReference type="PANTHER" id="PTHR24347">
    <property type="entry name" value="SERINE/THREONINE-PROTEIN KINASE"/>
    <property type="match status" value="1"/>
</dbReference>
<feature type="domain" description="Protein kinase" evidence="7">
    <location>
        <begin position="96"/>
        <end position="377"/>
    </location>
</feature>
<organism evidence="8 9">
    <name type="scientific">Cyberlindnera fabianii</name>
    <name type="common">Yeast</name>
    <name type="synonym">Hansenula fabianii</name>
    <dbReference type="NCBI Taxonomy" id="36022"/>
    <lineage>
        <taxon>Eukaryota</taxon>
        <taxon>Fungi</taxon>
        <taxon>Dikarya</taxon>
        <taxon>Ascomycota</taxon>
        <taxon>Saccharomycotina</taxon>
        <taxon>Saccharomycetes</taxon>
        <taxon>Phaffomycetales</taxon>
        <taxon>Phaffomycetaceae</taxon>
        <taxon>Cyberlindnera</taxon>
    </lineage>
</organism>
<evidence type="ECO:0000256" key="1">
    <source>
        <dbReference type="ARBA" id="ARBA00005575"/>
    </source>
</evidence>
<dbReference type="InterPro" id="IPR000253">
    <property type="entry name" value="FHA_dom"/>
</dbReference>
<dbReference type="OMA" id="VMLYICL"/>
<dbReference type="STRING" id="36022.A0A1V2LC92"/>
<evidence type="ECO:0000256" key="4">
    <source>
        <dbReference type="PROSITE-ProRule" id="PRU10141"/>
    </source>
</evidence>
<keyword evidence="2 4" id="KW-0547">Nucleotide-binding</keyword>
<evidence type="ECO:0000256" key="2">
    <source>
        <dbReference type="ARBA" id="ARBA00022741"/>
    </source>
</evidence>
<gene>
    <name evidence="8" type="ORF">BON22_1674</name>
</gene>
<dbReference type="InterPro" id="IPR017441">
    <property type="entry name" value="Protein_kinase_ATP_BS"/>
</dbReference>
<keyword evidence="8" id="KW-0418">Kinase</keyword>
<dbReference type="CDD" id="cd05117">
    <property type="entry name" value="STKc_CAMK"/>
    <property type="match status" value="1"/>
</dbReference>
<keyword evidence="8" id="KW-0808">Transferase</keyword>
<dbReference type="Pfam" id="PF00069">
    <property type="entry name" value="Pkinase"/>
    <property type="match status" value="1"/>
</dbReference>
<dbReference type="InterPro" id="IPR008984">
    <property type="entry name" value="SMAD_FHA_dom_sf"/>
</dbReference>
<evidence type="ECO:0000313" key="8">
    <source>
        <dbReference type="EMBL" id="ONH68986.1"/>
    </source>
</evidence>
<dbReference type="FunFam" id="1.10.510.10:FF:000571">
    <property type="entry name" value="Maternal embryonic leucine zipper kinase"/>
    <property type="match status" value="1"/>
</dbReference>
<dbReference type="Proteomes" id="UP000189513">
    <property type="component" value="Unassembled WGS sequence"/>
</dbReference>
<evidence type="ECO:0000259" key="7">
    <source>
        <dbReference type="PROSITE" id="PS50011"/>
    </source>
</evidence>
<dbReference type="PROSITE" id="PS50006">
    <property type="entry name" value="FHA_DOMAIN"/>
    <property type="match status" value="1"/>
</dbReference>
<comment type="similarity">
    <text evidence="1">Belongs to the protein kinase superfamily. CAMK Ser/Thr protein kinase family. CHEK2 subfamily.</text>
</comment>
<dbReference type="SUPFAM" id="SSF49879">
    <property type="entry name" value="SMAD/FHA domain"/>
    <property type="match status" value="1"/>
</dbReference>
<dbReference type="InterPro" id="IPR000719">
    <property type="entry name" value="Prot_kinase_dom"/>
</dbReference>
<proteinExistence type="inferred from homology"/>
<dbReference type="Pfam" id="PF00498">
    <property type="entry name" value="FHA"/>
    <property type="match status" value="1"/>
</dbReference>
<feature type="binding site" evidence="4">
    <location>
        <position position="125"/>
    </location>
    <ligand>
        <name>ATP</name>
        <dbReference type="ChEBI" id="CHEBI:30616"/>
    </ligand>
</feature>
<keyword evidence="9" id="KW-1185">Reference proteome</keyword>
<dbReference type="Gene3D" id="2.60.200.20">
    <property type="match status" value="1"/>
</dbReference>
<dbReference type="AlphaFoldDB" id="A0A1V2LC92"/>
<evidence type="ECO:0000256" key="3">
    <source>
        <dbReference type="ARBA" id="ARBA00022840"/>
    </source>
</evidence>
<keyword evidence="5" id="KW-0723">Serine/threonine-protein kinase</keyword>
<evidence type="ECO:0000256" key="5">
    <source>
        <dbReference type="RuleBase" id="RU000304"/>
    </source>
</evidence>
<protein>
    <submittedName>
        <fullName evidence="8">DNA damage response protein kinase DUN1</fullName>
    </submittedName>
</protein>
<evidence type="ECO:0000259" key="6">
    <source>
        <dbReference type="PROSITE" id="PS50006"/>
    </source>
</evidence>
<sequence>MDGTDISSKHCELIPVHNDATGQVYINVVDLSTNGTFVNGMKLENKNQLLKDGDKLSLAKSKSFIFRYQRNLHDENKENRPQGQGAVHQKTFNDLYTMGRQLGSGHYATVNEAFNRKTGKSVAVKVFKPQRLDDAKSSKQITQELNVLMSIKHPNIVDLIDRFIEPINKYTVTTYLVLEKVEDGELFTRIVNKQSLRENETKAIFKQMLQGLLYLHERDIIHRDIKPENILLNIKRRTSPSQKQLGPWDEDEIDVEVKIADFGLAKFIGEHEFTNTLCGTPAYVAPEVLKSTRMYSKNVDLWSSGVLLYVCLVGFPPFSDELGPPTMREQILQGKFAFYSPYFDKIDDLALDLISRLLMVDPMKRYDIHQTINHPWFNDTPDVETTRKVTVQRSPVKGSIPKTYTEISMMSMEESD</sequence>
<accession>A0A1V2LC92</accession>
<dbReference type="PROSITE" id="PS50011">
    <property type="entry name" value="PROTEIN_KINASE_DOM"/>
    <property type="match status" value="1"/>
</dbReference>
<dbReference type="EMBL" id="MPUK01000002">
    <property type="protein sequence ID" value="ONH68986.1"/>
    <property type="molecule type" value="Genomic_DNA"/>
</dbReference>
<dbReference type="GO" id="GO:0005524">
    <property type="term" value="F:ATP binding"/>
    <property type="evidence" value="ECO:0007669"/>
    <property type="project" value="UniProtKB-UniRule"/>
</dbReference>
<reference evidence="9" key="1">
    <citation type="journal article" date="2017" name="Genome Announc.">
        <title>Genome sequences of Cyberlindnera fabianii 65, Pichia kudriavzevii 129, and Saccharomyces cerevisiae 131 isolated from fermented masau fruits in Zimbabwe.</title>
        <authorList>
            <person name="van Rijswijck I.M.H."/>
            <person name="Derks M.F.L."/>
            <person name="Abee T."/>
            <person name="de Ridder D."/>
            <person name="Smid E.J."/>
        </authorList>
    </citation>
    <scope>NUCLEOTIDE SEQUENCE [LARGE SCALE GENOMIC DNA]</scope>
    <source>
        <strain evidence="9">65</strain>
    </source>
</reference>
<evidence type="ECO:0000313" key="9">
    <source>
        <dbReference type="Proteomes" id="UP000189513"/>
    </source>
</evidence>
<dbReference type="InterPro" id="IPR008271">
    <property type="entry name" value="Ser/Thr_kinase_AS"/>
</dbReference>